<proteinExistence type="predicted"/>
<keyword evidence="1" id="KW-0479">Metal-binding</keyword>
<name>A0A402A4J8_9CHLR</name>
<evidence type="ECO:0000259" key="3">
    <source>
        <dbReference type="PROSITE" id="PS50966"/>
    </source>
</evidence>
<dbReference type="GO" id="GO:0008270">
    <property type="term" value="F:zinc ion binding"/>
    <property type="evidence" value="ECO:0007669"/>
    <property type="project" value="UniProtKB-KW"/>
</dbReference>
<dbReference type="OrthoDB" id="136853at2"/>
<organism evidence="4 5">
    <name type="scientific">Tengunoibacter tsumagoiensis</name>
    <dbReference type="NCBI Taxonomy" id="2014871"/>
    <lineage>
        <taxon>Bacteria</taxon>
        <taxon>Bacillati</taxon>
        <taxon>Chloroflexota</taxon>
        <taxon>Ktedonobacteria</taxon>
        <taxon>Ktedonobacterales</taxon>
        <taxon>Dictyobacteraceae</taxon>
        <taxon>Tengunoibacter</taxon>
    </lineage>
</organism>
<keyword evidence="5" id="KW-1185">Reference proteome</keyword>
<evidence type="ECO:0000313" key="5">
    <source>
        <dbReference type="Proteomes" id="UP000287352"/>
    </source>
</evidence>
<gene>
    <name evidence="4" type="ORF">KTT_39360</name>
</gene>
<feature type="domain" description="SWIM-type" evidence="3">
    <location>
        <begin position="76"/>
        <end position="111"/>
    </location>
</feature>
<dbReference type="InterPro" id="IPR007527">
    <property type="entry name" value="Znf_SWIM"/>
</dbReference>
<dbReference type="Proteomes" id="UP000287352">
    <property type="component" value="Unassembled WGS sequence"/>
</dbReference>
<sequence length="813" mass="89661">MENVAPGILQRLRAADIIRMAGLSSAALGQEYERTGSIANTQRSGARLSGVVTLSHASTSTEQEKSDASLMRSCIVSVELQSSTSWLTICSCHTPSTLLCSHGAALLYHWLATPALFLPVQPTGGDLSSSSHVGDADKAPGKEMTKEDISREIAAPIAPSSPVVQPARSPAVASDLLALLAQLSLSDLRNIAREYEIVTTGLAKQQLAEEIFQALQQPETVRRLAATLEKSQRQLLAALTLAGGSMTDEDLRGLFERFSLGQANQLQKTLLALQGRAMIFRTSLNSALSQPMGLSGSLLDVGWFVPLEVRAALRVSVPVTTFHVEQGDEQGRRPRLELAEPFRLLSQLMLIARALDGYRLATNEDWPRPAKGAGSSEVARPGHPASGDGSMAIPAPTPHFSAHIIAVIRETVSASPTFIRFALRLLQLADIVYIYNSTHNSANDGIDAELKVLSKAAQLLLGTDRAEGLRDLFDLWLKQSSYDDLFALQDDGLRLRCRTTSSQQPILRVGELETENSEARQSILALLAQAPTGQWMSFPAFARFVYRLQPLFLQRRQRLFAAPHWWIEQDEGRPLRPIQLSDWFRAEAHYLTHLLTGPLHWWGICDVAYAPDGHLLAFRLTDLASSLLHEAPIPQQSEQPVQMFELLRAVNEEKKELLVTCSPVAWPLIEALEVFAEADGIEADCLRYRLTPRALGMALNRGYRPLRLLELLRAAMKHHTEESALTTLVLQLEQWIASYGQVRIYTGVPVLETMDAVVMRELAATTSVESQIVQSISPSLHLLKKTAVERLTEELKRRGQTPLLHDEEIYGSE</sequence>
<dbReference type="AlphaFoldDB" id="A0A402A4J8"/>
<dbReference type="EMBL" id="BIFR01000001">
    <property type="protein sequence ID" value="GCE14077.1"/>
    <property type="molecule type" value="Genomic_DNA"/>
</dbReference>
<protein>
    <recommendedName>
        <fullName evidence="3">SWIM-type domain-containing protein</fullName>
    </recommendedName>
</protein>
<accession>A0A402A4J8</accession>
<dbReference type="RefSeq" id="WP_126581554.1">
    <property type="nucleotide sequence ID" value="NZ_BIFR01000001.1"/>
</dbReference>
<evidence type="ECO:0000256" key="2">
    <source>
        <dbReference type="SAM" id="MobiDB-lite"/>
    </source>
</evidence>
<feature type="region of interest" description="Disordered" evidence="2">
    <location>
        <begin position="366"/>
        <end position="390"/>
    </location>
</feature>
<comment type="caution">
    <text evidence="4">The sequence shown here is derived from an EMBL/GenBank/DDBJ whole genome shotgun (WGS) entry which is preliminary data.</text>
</comment>
<dbReference type="PROSITE" id="PS50966">
    <property type="entry name" value="ZF_SWIM"/>
    <property type="match status" value="1"/>
</dbReference>
<evidence type="ECO:0000313" key="4">
    <source>
        <dbReference type="EMBL" id="GCE14077.1"/>
    </source>
</evidence>
<evidence type="ECO:0000256" key="1">
    <source>
        <dbReference type="PROSITE-ProRule" id="PRU00325"/>
    </source>
</evidence>
<reference evidence="5" key="1">
    <citation type="submission" date="2018-12" db="EMBL/GenBank/DDBJ databases">
        <title>Tengunoibacter tsumagoiensis gen. nov., sp. nov., Dictyobacter kobayashii sp. nov., D. alpinus sp. nov., and D. joshuensis sp. nov. and description of Dictyobacteraceae fam. nov. within the order Ktedonobacterales isolated from Tengu-no-mugimeshi.</title>
        <authorList>
            <person name="Wang C.M."/>
            <person name="Zheng Y."/>
            <person name="Sakai Y."/>
            <person name="Toyoda A."/>
            <person name="Minakuchi Y."/>
            <person name="Abe K."/>
            <person name="Yokota A."/>
            <person name="Yabe S."/>
        </authorList>
    </citation>
    <scope>NUCLEOTIDE SEQUENCE [LARGE SCALE GENOMIC DNA]</scope>
    <source>
        <strain evidence="5">Uno3</strain>
    </source>
</reference>
<keyword evidence="1" id="KW-0863">Zinc-finger</keyword>
<keyword evidence="1" id="KW-0862">Zinc</keyword>